<evidence type="ECO:0000256" key="2">
    <source>
        <dbReference type="ARBA" id="ARBA00007163"/>
    </source>
</evidence>
<evidence type="ECO:0000256" key="3">
    <source>
        <dbReference type="ARBA" id="ARBA00023015"/>
    </source>
</evidence>
<name>A0A7J8VYT2_9ROSI</name>
<evidence type="ECO:0000256" key="1">
    <source>
        <dbReference type="ARBA" id="ARBA00004123"/>
    </source>
</evidence>
<feature type="compositionally biased region" description="Low complexity" evidence="9">
    <location>
        <begin position="89"/>
        <end position="99"/>
    </location>
</feature>
<dbReference type="GO" id="GO:0006351">
    <property type="term" value="P:DNA-templated transcription"/>
    <property type="evidence" value="ECO:0007669"/>
    <property type="project" value="InterPro"/>
</dbReference>
<dbReference type="SMART" id="SM00338">
    <property type="entry name" value="BRLZ"/>
    <property type="match status" value="1"/>
</dbReference>
<dbReference type="Gene3D" id="1.20.5.170">
    <property type="match status" value="1"/>
</dbReference>
<comment type="similarity">
    <text evidence="2">Belongs to the bZIP family.</text>
</comment>
<feature type="non-terminal residue" evidence="12">
    <location>
        <position position="1"/>
    </location>
</feature>
<dbReference type="EMBL" id="JABFAB010000013">
    <property type="protein sequence ID" value="MBA0667589.1"/>
    <property type="molecule type" value="Genomic_DNA"/>
</dbReference>
<evidence type="ECO:0000256" key="9">
    <source>
        <dbReference type="SAM" id="MobiDB-lite"/>
    </source>
</evidence>
<dbReference type="PROSITE" id="PS50217">
    <property type="entry name" value="BZIP"/>
    <property type="match status" value="1"/>
</dbReference>
<keyword evidence="3" id="KW-0805">Transcription regulation</keyword>
<dbReference type="GO" id="GO:0000976">
    <property type="term" value="F:transcription cis-regulatory region binding"/>
    <property type="evidence" value="ECO:0007669"/>
    <property type="project" value="UniProtKB-ARBA"/>
</dbReference>
<evidence type="ECO:0000313" key="13">
    <source>
        <dbReference type="Proteomes" id="UP000593573"/>
    </source>
</evidence>
<dbReference type="SUPFAM" id="SSF57959">
    <property type="entry name" value="Leucine zipper domain"/>
    <property type="match status" value="1"/>
</dbReference>
<dbReference type="InterPro" id="IPR046347">
    <property type="entry name" value="bZIP_sf"/>
</dbReference>
<keyword evidence="13" id="KW-1185">Reference proteome</keyword>
<feature type="region of interest" description="Disordered" evidence="9">
    <location>
        <begin position="83"/>
        <end position="104"/>
    </location>
</feature>
<dbReference type="CDD" id="cd14708">
    <property type="entry name" value="bZIP_HBP1b-like"/>
    <property type="match status" value="1"/>
</dbReference>
<evidence type="ECO:0000256" key="7">
    <source>
        <dbReference type="ARBA" id="ARBA00023242"/>
    </source>
</evidence>
<evidence type="ECO:0000256" key="4">
    <source>
        <dbReference type="ARBA" id="ARBA00023125"/>
    </source>
</evidence>
<organism evidence="12 13">
    <name type="scientific">Gossypium klotzschianum</name>
    <dbReference type="NCBI Taxonomy" id="34286"/>
    <lineage>
        <taxon>Eukaryota</taxon>
        <taxon>Viridiplantae</taxon>
        <taxon>Streptophyta</taxon>
        <taxon>Embryophyta</taxon>
        <taxon>Tracheophyta</taxon>
        <taxon>Spermatophyta</taxon>
        <taxon>Magnoliopsida</taxon>
        <taxon>eudicotyledons</taxon>
        <taxon>Gunneridae</taxon>
        <taxon>Pentapetalae</taxon>
        <taxon>rosids</taxon>
        <taxon>malvids</taxon>
        <taxon>Malvales</taxon>
        <taxon>Malvaceae</taxon>
        <taxon>Malvoideae</taxon>
        <taxon>Gossypium</taxon>
    </lineage>
</organism>
<reference evidence="12 13" key="1">
    <citation type="journal article" date="2019" name="Genome Biol. Evol.">
        <title>Insights into the evolution of the New World diploid cottons (Gossypium, subgenus Houzingenia) based on genome sequencing.</title>
        <authorList>
            <person name="Grover C.E."/>
            <person name="Arick M.A. 2nd"/>
            <person name="Thrash A."/>
            <person name="Conover J.L."/>
            <person name="Sanders W.S."/>
            <person name="Peterson D.G."/>
            <person name="Frelichowski J.E."/>
            <person name="Scheffler J.A."/>
            <person name="Scheffler B.E."/>
            <person name="Wendel J.F."/>
        </authorList>
    </citation>
    <scope>NUCLEOTIDE SEQUENCE [LARGE SCALE GENOMIC DNA]</scope>
    <source>
        <strain evidence="12">57</strain>
        <tissue evidence="12">Leaf</tissue>
    </source>
</reference>
<proteinExistence type="inferred from homology"/>
<dbReference type="Pfam" id="PF00170">
    <property type="entry name" value="bZIP_1"/>
    <property type="match status" value="1"/>
</dbReference>
<dbReference type="InterPro" id="IPR025422">
    <property type="entry name" value="TGA_domain"/>
</dbReference>
<dbReference type="PANTHER" id="PTHR45693">
    <property type="entry name" value="TRANSCRIPTION FACTOR TGA9"/>
    <property type="match status" value="1"/>
</dbReference>
<feature type="coiled-coil region" evidence="8">
    <location>
        <begin position="146"/>
        <end position="173"/>
    </location>
</feature>
<feature type="domain" description="DOG1" evidence="11">
    <location>
        <begin position="203"/>
        <end position="419"/>
    </location>
</feature>
<keyword evidence="6" id="KW-0804">Transcription</keyword>
<dbReference type="GO" id="GO:0003700">
    <property type="term" value="F:DNA-binding transcription factor activity"/>
    <property type="evidence" value="ECO:0007669"/>
    <property type="project" value="InterPro"/>
</dbReference>
<dbReference type="Proteomes" id="UP000593573">
    <property type="component" value="Unassembled WGS sequence"/>
</dbReference>
<gene>
    <name evidence="12" type="ORF">Goklo_000653</name>
</gene>
<keyword evidence="5" id="KW-0010">Activator</keyword>
<dbReference type="Pfam" id="PF14144">
    <property type="entry name" value="DOG1"/>
    <property type="match status" value="1"/>
</dbReference>
<evidence type="ECO:0000256" key="6">
    <source>
        <dbReference type="ARBA" id="ARBA00023163"/>
    </source>
</evidence>
<keyword evidence="7" id="KW-0539">Nucleus</keyword>
<comment type="caution">
    <text evidence="12">The sequence shown here is derived from an EMBL/GenBank/DDBJ whole genome shotgun (WGS) entry which is preliminary data.</text>
</comment>
<dbReference type="AlphaFoldDB" id="A0A7J8VYT2"/>
<keyword evidence="8" id="KW-0175">Coiled coil</keyword>
<comment type="subcellular location">
    <subcellularLocation>
        <location evidence="1">Nucleus</location>
    </subcellularLocation>
</comment>
<sequence length="422" mass="46598">GDDDFNPANAFHHDDSVDLSSSSIFSLKSSNVDVLGNSLHYDAFNTGIRAAEIVSSGTGCLDTGQFMYQKGTTLGNGHIENWGDSGLADNSQQTDTSTDVDTDDKNQLQHGAIITVDQSKLKTGDQKTLRRLAQNREAARKSRLRKKAYVQQLESSRLRLTQLEQELQKARQQGIFIASGLSGGHGLSVSGNGEEVFDTVLAALAFDMDYAHWLNEHQRLINDLRSGLNSHLGDSELRILVESVMAHYDEVFKLKSIGVKADAFHMLSGMWKTPAERCFMWLGGFRSSELLKILGNHLEPLTDQQLMGICNLQQSSQQAEDALSQGMEALQQALVDTLSSACLGPTASGNVADYMSQMAIAMSKLATLENFLHQADLLRHQTLQQMHRILTTRQAARALLVFSDYNSRLRALSSLWLARPRN</sequence>
<accession>A0A7J8VYT2</accession>
<dbReference type="PANTHER" id="PTHR45693:SF1">
    <property type="entry name" value="TRANSCRIPTION FACTOR PERIANTHIA"/>
    <property type="match status" value="1"/>
</dbReference>
<dbReference type="FunFam" id="1.20.5.170:FF:000019">
    <property type="entry name" value="BZIP family transcription factor"/>
    <property type="match status" value="1"/>
</dbReference>
<dbReference type="PROSITE" id="PS00036">
    <property type="entry name" value="BZIP_BASIC"/>
    <property type="match status" value="1"/>
</dbReference>
<evidence type="ECO:0000256" key="5">
    <source>
        <dbReference type="ARBA" id="ARBA00023159"/>
    </source>
</evidence>
<dbReference type="OrthoDB" id="2015618at2759"/>
<evidence type="ECO:0000259" key="10">
    <source>
        <dbReference type="PROSITE" id="PS50217"/>
    </source>
</evidence>
<dbReference type="InterPro" id="IPR004827">
    <property type="entry name" value="bZIP"/>
</dbReference>
<evidence type="ECO:0000313" key="12">
    <source>
        <dbReference type="EMBL" id="MBA0667589.1"/>
    </source>
</evidence>
<dbReference type="PROSITE" id="PS51806">
    <property type="entry name" value="DOG1"/>
    <property type="match status" value="1"/>
</dbReference>
<feature type="domain" description="BZIP" evidence="10">
    <location>
        <begin position="125"/>
        <end position="169"/>
    </location>
</feature>
<evidence type="ECO:0000256" key="8">
    <source>
        <dbReference type="SAM" id="Coils"/>
    </source>
</evidence>
<dbReference type="GO" id="GO:0005634">
    <property type="term" value="C:nucleus"/>
    <property type="evidence" value="ECO:0007669"/>
    <property type="project" value="UniProtKB-SubCell"/>
</dbReference>
<protein>
    <submittedName>
        <fullName evidence="12">Uncharacterized protein</fullName>
    </submittedName>
</protein>
<keyword evidence="4" id="KW-0238">DNA-binding</keyword>
<evidence type="ECO:0000259" key="11">
    <source>
        <dbReference type="PROSITE" id="PS51806"/>
    </source>
</evidence>